<organism evidence="1 2">
    <name type="scientific">Rhizobium lusitanum</name>
    <dbReference type="NCBI Taxonomy" id="293958"/>
    <lineage>
        <taxon>Bacteria</taxon>
        <taxon>Pseudomonadati</taxon>
        <taxon>Pseudomonadota</taxon>
        <taxon>Alphaproteobacteria</taxon>
        <taxon>Hyphomicrobiales</taxon>
        <taxon>Rhizobiaceae</taxon>
        <taxon>Rhizobium/Agrobacterium group</taxon>
        <taxon>Rhizobium</taxon>
    </lineage>
</organism>
<proteinExistence type="predicted"/>
<accession>A0A1C3XGD6</accession>
<dbReference type="EMBL" id="FMAF01000038">
    <property type="protein sequence ID" value="SCB51308.1"/>
    <property type="molecule type" value="Genomic_DNA"/>
</dbReference>
<dbReference type="OrthoDB" id="8367875at2"/>
<evidence type="ECO:0000313" key="1">
    <source>
        <dbReference type="EMBL" id="SCB51308.1"/>
    </source>
</evidence>
<gene>
    <name evidence="1" type="ORF">GA0061101_13836</name>
</gene>
<dbReference type="AlphaFoldDB" id="A0A1C3XGD6"/>
<evidence type="ECO:0000313" key="2">
    <source>
        <dbReference type="Proteomes" id="UP000199205"/>
    </source>
</evidence>
<dbReference type="RefSeq" id="WP_037201038.1">
    <property type="nucleotide sequence ID" value="NZ_FMAF01000038.1"/>
</dbReference>
<reference evidence="1 2" key="1">
    <citation type="submission" date="2016-08" db="EMBL/GenBank/DDBJ databases">
        <authorList>
            <person name="Seilhamer J.J."/>
        </authorList>
    </citation>
    <scope>NUCLEOTIDE SEQUENCE [LARGE SCALE GENOMIC DNA]</scope>
    <source>
        <strain evidence="1 2">P1-7</strain>
    </source>
</reference>
<protein>
    <submittedName>
        <fullName evidence="1">Uncharacterized protein</fullName>
    </submittedName>
</protein>
<name>A0A1C3XGD6_9HYPH</name>
<dbReference type="Proteomes" id="UP000199205">
    <property type="component" value="Unassembled WGS sequence"/>
</dbReference>
<sequence>MSTDCTRTGEALLAGAGYPLPHHQDCDFRLDRADSDEWEITVLSPCAQAWVRDELCYPLGQSLGGSFKVDILSADRFLKQARARGFRTEFVGTGGKDLF</sequence>